<dbReference type="Proteomes" id="UP001141806">
    <property type="component" value="Unassembled WGS sequence"/>
</dbReference>
<keyword evidence="2" id="KW-1185">Reference proteome</keyword>
<proteinExistence type="predicted"/>
<name>A0A9Q0GX90_9MAGN</name>
<dbReference type="EMBL" id="JAMYWD010000011">
    <property type="protein sequence ID" value="KAJ4955882.1"/>
    <property type="molecule type" value="Genomic_DNA"/>
</dbReference>
<reference evidence="1" key="1">
    <citation type="journal article" date="2023" name="Plant J.">
        <title>The genome of the king protea, Protea cynaroides.</title>
        <authorList>
            <person name="Chang J."/>
            <person name="Duong T.A."/>
            <person name="Schoeman C."/>
            <person name="Ma X."/>
            <person name="Roodt D."/>
            <person name="Barker N."/>
            <person name="Li Z."/>
            <person name="Van de Peer Y."/>
            <person name="Mizrachi E."/>
        </authorList>
    </citation>
    <scope>NUCLEOTIDE SEQUENCE</scope>
    <source>
        <tissue evidence="1">Young leaves</tissue>
    </source>
</reference>
<protein>
    <submittedName>
        <fullName evidence="1">Uncharacterized protein</fullName>
    </submittedName>
</protein>
<sequence>MEEGCDLLSHAAVYAARWRSYGDLRSHLEGMVVDLLFGYTGFGKRGGPSAEATSHVVDSKGGEAVYRSGRTDLMTVVGFEDEQVQEMGYINLESLKRTSGDAMVNAQWESSVVFTARWRFFFYQKSGASPLFWNYHRQDDGGRKIGGDCAKSTTSLEMMASEACMLTVGLLFSSGCGTEQQNNS</sequence>
<dbReference type="AlphaFoldDB" id="A0A9Q0GX90"/>
<evidence type="ECO:0000313" key="2">
    <source>
        <dbReference type="Proteomes" id="UP001141806"/>
    </source>
</evidence>
<organism evidence="1 2">
    <name type="scientific">Protea cynaroides</name>
    <dbReference type="NCBI Taxonomy" id="273540"/>
    <lineage>
        <taxon>Eukaryota</taxon>
        <taxon>Viridiplantae</taxon>
        <taxon>Streptophyta</taxon>
        <taxon>Embryophyta</taxon>
        <taxon>Tracheophyta</taxon>
        <taxon>Spermatophyta</taxon>
        <taxon>Magnoliopsida</taxon>
        <taxon>Proteales</taxon>
        <taxon>Proteaceae</taxon>
        <taxon>Protea</taxon>
    </lineage>
</organism>
<comment type="caution">
    <text evidence="1">The sequence shown here is derived from an EMBL/GenBank/DDBJ whole genome shotgun (WGS) entry which is preliminary data.</text>
</comment>
<accession>A0A9Q0GX90</accession>
<evidence type="ECO:0000313" key="1">
    <source>
        <dbReference type="EMBL" id="KAJ4955882.1"/>
    </source>
</evidence>
<gene>
    <name evidence="1" type="ORF">NE237_012665</name>
</gene>